<comment type="caution">
    <text evidence="3">The sequence shown here is derived from an EMBL/GenBank/DDBJ whole genome shotgun (WGS) entry which is preliminary data.</text>
</comment>
<evidence type="ECO:0008006" key="5">
    <source>
        <dbReference type="Google" id="ProtNLM"/>
    </source>
</evidence>
<reference evidence="3 4" key="1">
    <citation type="journal article" date="2024" name="Int. J. Syst. Evol. Microbiol.">
        <title>Clostridium omnivorum sp. nov., isolated from anoxic soil under the treatment of reductive soil disinfestation.</title>
        <authorList>
            <person name="Ueki A."/>
            <person name="Tonouchi A."/>
            <person name="Kaku N."/>
            <person name="Honma S."/>
            <person name="Ueki K."/>
        </authorList>
    </citation>
    <scope>NUCLEOTIDE SEQUENCE [LARGE SCALE GENOMIC DNA]</scope>
    <source>
        <strain evidence="3 4">E14</strain>
    </source>
</reference>
<name>A0ABQ5N7M5_9CLOT</name>
<dbReference type="InterPro" id="IPR008589">
    <property type="entry name" value="MupG"/>
</dbReference>
<gene>
    <name evidence="3" type="ORF">bsdE14_24550</name>
</gene>
<keyword evidence="4" id="KW-1185">Reference proteome</keyword>
<dbReference type="RefSeq" id="WP_264850324.1">
    <property type="nucleotide sequence ID" value="NZ_BRXR01000001.1"/>
</dbReference>
<dbReference type="InterPro" id="IPR029000">
    <property type="entry name" value="Cyclophilin-like_dom_sf"/>
</dbReference>
<protein>
    <recommendedName>
        <fullName evidence="5">DUF871 domain-containing protein</fullName>
    </recommendedName>
</protein>
<evidence type="ECO:0000313" key="4">
    <source>
        <dbReference type="Proteomes" id="UP001208567"/>
    </source>
</evidence>
<feature type="domain" description="6-phospho-N-acetylmuramidase C-terminal" evidence="1">
    <location>
        <begin position="244"/>
        <end position="356"/>
    </location>
</feature>
<dbReference type="Pfam" id="PF05913">
    <property type="entry name" value="MupG_C"/>
    <property type="match status" value="1"/>
</dbReference>
<proteinExistence type="predicted"/>
<dbReference type="Gene3D" id="2.40.100.10">
    <property type="entry name" value="Cyclophilin-like"/>
    <property type="match status" value="1"/>
</dbReference>
<dbReference type="Pfam" id="PF19200">
    <property type="entry name" value="MupG_N"/>
    <property type="match status" value="1"/>
</dbReference>
<dbReference type="InterPro" id="IPR013785">
    <property type="entry name" value="Aldolase_TIM"/>
</dbReference>
<dbReference type="InterPro" id="IPR043797">
    <property type="entry name" value="MupG_N"/>
</dbReference>
<dbReference type="InterPro" id="IPR043894">
    <property type="entry name" value="MupG_C"/>
</dbReference>
<organism evidence="3 4">
    <name type="scientific">Clostridium omnivorum</name>
    <dbReference type="NCBI Taxonomy" id="1604902"/>
    <lineage>
        <taxon>Bacteria</taxon>
        <taxon>Bacillati</taxon>
        <taxon>Bacillota</taxon>
        <taxon>Clostridia</taxon>
        <taxon>Eubacteriales</taxon>
        <taxon>Clostridiaceae</taxon>
        <taxon>Clostridium</taxon>
    </lineage>
</organism>
<dbReference type="PANTHER" id="PTHR38435">
    <property type="match status" value="1"/>
</dbReference>
<evidence type="ECO:0000259" key="1">
    <source>
        <dbReference type="Pfam" id="PF05913"/>
    </source>
</evidence>
<dbReference type="Proteomes" id="UP001208567">
    <property type="component" value="Unassembled WGS sequence"/>
</dbReference>
<dbReference type="InterPro" id="IPR017853">
    <property type="entry name" value="GH"/>
</dbReference>
<evidence type="ECO:0000313" key="3">
    <source>
        <dbReference type="EMBL" id="GLC31045.1"/>
    </source>
</evidence>
<dbReference type="SUPFAM" id="SSF50891">
    <property type="entry name" value="Cyclophilin-like"/>
    <property type="match status" value="1"/>
</dbReference>
<dbReference type="SUPFAM" id="SSF51445">
    <property type="entry name" value="(Trans)glycosidases"/>
    <property type="match status" value="1"/>
</dbReference>
<evidence type="ECO:0000259" key="2">
    <source>
        <dbReference type="Pfam" id="PF19200"/>
    </source>
</evidence>
<dbReference type="Gene3D" id="3.20.20.70">
    <property type="entry name" value="Aldolase class I"/>
    <property type="match status" value="1"/>
</dbReference>
<dbReference type="EMBL" id="BRXR01000001">
    <property type="protein sequence ID" value="GLC31045.1"/>
    <property type="molecule type" value="Genomic_DNA"/>
</dbReference>
<accession>A0ABQ5N7M5</accession>
<dbReference type="PANTHER" id="PTHR38435:SF2">
    <property type="entry name" value="DUF871 DOMAIN-CONTAINING PROTEIN"/>
    <property type="match status" value="1"/>
</dbReference>
<feature type="domain" description="6-phospho-N-acetylmuramidase N-terminal" evidence="2">
    <location>
        <begin position="4"/>
        <end position="236"/>
    </location>
</feature>
<sequence length="365" mass="41478">MGKGISIFLGMNYSLKENKNYIMKAKKEGFSSVFTSLHIPEADYENAINEFREIAELSKSLDMNIIADISPRAFEYLHSDMNNLGAIKELGVYGIRVDFGFSAQEIASFTKNPYGLMIEINASTVTKKFLEELHSYNPEYSRLQACHNYYPRLNTGISVDTMLKKNIMLKNRGMKVSAFIPSLVNKRGPIYEGLPTLERHRFLKPEISAKHLYALGLDDVIFGDSIPSTEEIEAVGRVNEKALQLSIELLNPSELENKIIFEHIHENRPDSAEDVVRSTSSRLVLKGNNSIIPHDNIARTKGCVTIDNCKYLRYCGELQVCKRDLEPDNRVNVVGKVVDEELFLIDFIEDESRFEFITTSINEVF</sequence>